<dbReference type="AlphaFoldDB" id="A0A6P6YG50"/>
<dbReference type="InterPro" id="IPR000639">
    <property type="entry name" value="Epox_hydrolase-like"/>
</dbReference>
<dbReference type="GO" id="GO:0005789">
    <property type="term" value="C:endoplasmic reticulum membrane"/>
    <property type="evidence" value="ECO:0007669"/>
    <property type="project" value="UniProtKB-SubCell"/>
</dbReference>
<evidence type="ECO:0000313" key="9">
    <source>
        <dbReference type="Proteomes" id="UP000515146"/>
    </source>
</evidence>
<comment type="similarity">
    <text evidence="3 6">Belongs to the peptidase S33 family.</text>
</comment>
<dbReference type="OMA" id="MEMPSML"/>
<name>A0A6P6YG50_DERPT</name>
<protein>
    <recommendedName>
        <fullName evidence="6">Epoxide hydrolase</fullName>
        <ecNumber evidence="6">3.3.2.9</ecNumber>
    </recommendedName>
</protein>
<evidence type="ECO:0000256" key="7">
    <source>
        <dbReference type="PIRSR" id="PIRSR001112-1"/>
    </source>
</evidence>
<comment type="subcellular location">
    <subcellularLocation>
        <location evidence="6">Endoplasmic reticulum membrane</location>
    </subcellularLocation>
    <subcellularLocation>
        <location evidence="2">Microsome membrane</location>
        <topology evidence="2">Single-pass membrane protein</topology>
    </subcellularLocation>
</comment>
<organism evidence="9 10">
    <name type="scientific">Dermatophagoides pteronyssinus</name>
    <name type="common">European house dust mite</name>
    <dbReference type="NCBI Taxonomy" id="6956"/>
    <lineage>
        <taxon>Eukaryota</taxon>
        <taxon>Metazoa</taxon>
        <taxon>Ecdysozoa</taxon>
        <taxon>Arthropoda</taxon>
        <taxon>Chelicerata</taxon>
        <taxon>Arachnida</taxon>
        <taxon>Acari</taxon>
        <taxon>Acariformes</taxon>
        <taxon>Sarcoptiformes</taxon>
        <taxon>Astigmata</taxon>
        <taxon>Psoroptidia</taxon>
        <taxon>Analgoidea</taxon>
        <taxon>Pyroglyphidae</taxon>
        <taxon>Dermatophagoidinae</taxon>
        <taxon>Dermatophagoides</taxon>
    </lineage>
</organism>
<feature type="active site" description="Proton acceptor" evidence="7">
    <location>
        <position position="427"/>
    </location>
</feature>
<dbReference type="PANTHER" id="PTHR21661">
    <property type="entry name" value="EPOXIDE HYDROLASE 1-RELATED"/>
    <property type="match status" value="1"/>
</dbReference>
<dbReference type="InterPro" id="IPR010497">
    <property type="entry name" value="Epoxide_hydro_N"/>
</dbReference>
<evidence type="ECO:0000259" key="8">
    <source>
        <dbReference type="Pfam" id="PF06441"/>
    </source>
</evidence>
<dbReference type="PANTHER" id="PTHR21661:SF35">
    <property type="entry name" value="EPOXIDE HYDROLASE"/>
    <property type="match status" value="1"/>
</dbReference>
<dbReference type="InterPro" id="IPR029058">
    <property type="entry name" value="AB_hydrolase_fold"/>
</dbReference>
<dbReference type="InParanoid" id="A0A6P6YG50"/>
<keyword evidence="6" id="KW-0472">Membrane</keyword>
<dbReference type="Gene3D" id="3.40.50.1820">
    <property type="entry name" value="alpha/beta hydrolase"/>
    <property type="match status" value="1"/>
</dbReference>
<feature type="active site" description="Proton donor" evidence="7">
    <location>
        <position position="365"/>
    </location>
</feature>
<evidence type="ECO:0000256" key="2">
    <source>
        <dbReference type="ARBA" id="ARBA00004111"/>
    </source>
</evidence>
<sequence length="452" mass="51912">MSKSSLRRLFLPHKVQLPPRTDGWYGRASLAKGEQPPLDDTTINPFRINISDEELDDLKKRLKSPRYFEAIEGTNFRYGFSAETLTQVVDYWLNKYDWRRWEQELNKYDQFKTQIEGLDVHYVHIRPKNPDGVVIPLLAIHGWPGSFFEYYKTIPILTDSSLEGLSFEVVIPSIPGYGFSEAPHKEGFSFISAARVFVKLMKRLGLNRFLVHGGDWGSMISKTIALMYPENVRGIHTTFYTSSQPQGADNLKYLMAKYLPIIMFNNRESQRTMFNDLLHYKSKWFYESGYFHLQSTKPETIGPALTDSPVGLAAYLLEKFSAWTDPTNVFKPDGGLTEKFTMDELLTNVMIYWFSKNITSSMRFYKENGCPIIGVYNKYRIGAAKVSPTVPAGYAVFPKEMVRVPEFIVRMAFENLVHYTELPSGGHFGAFEEPKLLAEDLRKFAFTVVTKG</sequence>
<keyword evidence="6" id="KW-0256">Endoplasmic reticulum</keyword>
<reference evidence="10" key="1">
    <citation type="submission" date="2025-08" db="UniProtKB">
        <authorList>
            <consortium name="RefSeq"/>
        </authorList>
    </citation>
    <scope>IDENTIFICATION</scope>
    <source>
        <strain evidence="10">Airmid</strain>
    </source>
</reference>
<comment type="catalytic activity">
    <reaction evidence="6">
        <text>cis-stilbene oxide + H2O = (1R,2R)-hydrobenzoin</text>
        <dbReference type="Rhea" id="RHEA:23900"/>
        <dbReference type="ChEBI" id="CHEBI:15377"/>
        <dbReference type="ChEBI" id="CHEBI:50004"/>
        <dbReference type="ChEBI" id="CHEBI:50014"/>
        <dbReference type="EC" id="3.3.2.9"/>
    </reaction>
</comment>
<dbReference type="RefSeq" id="XP_027204227.1">
    <property type="nucleotide sequence ID" value="XM_027348426.1"/>
</dbReference>
<dbReference type="KEGG" id="dpte:113797953"/>
<evidence type="ECO:0000256" key="5">
    <source>
        <dbReference type="ARBA" id="ARBA00022801"/>
    </source>
</evidence>
<dbReference type="EC" id="3.3.2.9" evidence="6"/>
<dbReference type="GO" id="GO:0033961">
    <property type="term" value="F:cis-stilbene-oxide hydrolase activity"/>
    <property type="evidence" value="ECO:0007669"/>
    <property type="project" value="UniProtKB-UniRule"/>
</dbReference>
<dbReference type="OrthoDB" id="7130006at2759"/>
<dbReference type="SUPFAM" id="SSF53474">
    <property type="entry name" value="alpha/beta-Hydrolases"/>
    <property type="match status" value="1"/>
</dbReference>
<dbReference type="PRINTS" id="PR00412">
    <property type="entry name" value="EPOXHYDRLASE"/>
</dbReference>
<dbReference type="FunCoup" id="A0A6P6YG50">
    <property type="interactions" value="219"/>
</dbReference>
<evidence type="ECO:0000256" key="3">
    <source>
        <dbReference type="ARBA" id="ARBA00010088"/>
    </source>
</evidence>
<keyword evidence="9" id="KW-1185">Reference proteome</keyword>
<dbReference type="Pfam" id="PF06441">
    <property type="entry name" value="EHN"/>
    <property type="match status" value="1"/>
</dbReference>
<gene>
    <name evidence="10" type="primary">LOC113797953</name>
</gene>
<evidence type="ECO:0000313" key="10">
    <source>
        <dbReference type="RefSeq" id="XP_027204227.1"/>
    </source>
</evidence>
<keyword evidence="4 6" id="KW-0058">Aromatic hydrocarbons catabolism</keyword>
<dbReference type="GO" id="GO:0097176">
    <property type="term" value="P:epoxide metabolic process"/>
    <property type="evidence" value="ECO:0007669"/>
    <property type="project" value="TreeGrafter"/>
</dbReference>
<feature type="active site" description="Nucleophile" evidence="7">
    <location>
        <position position="215"/>
    </location>
</feature>
<dbReference type="Proteomes" id="UP000515146">
    <property type="component" value="Unplaced"/>
</dbReference>
<keyword evidence="5 6" id="KW-0378">Hydrolase</keyword>
<evidence type="ECO:0000256" key="6">
    <source>
        <dbReference type="PIRNR" id="PIRNR001112"/>
    </source>
</evidence>
<dbReference type="PIRSF" id="PIRSF001112">
    <property type="entry name" value="Epoxide_hydrolase"/>
    <property type="match status" value="1"/>
</dbReference>
<evidence type="ECO:0000256" key="4">
    <source>
        <dbReference type="ARBA" id="ARBA00022797"/>
    </source>
</evidence>
<dbReference type="InterPro" id="IPR016292">
    <property type="entry name" value="Epoxide_hydrolase"/>
</dbReference>
<comment type="catalytic activity">
    <reaction evidence="1 6">
        <text>1-(4-methoxyphenyl)-N-methyl-N-[(3-methyloxetan-3-yl)methyl]methanamine + H2O = 2-{[(4-methoxybenzyl)(methyl)amino]methyl}-2-methylpropane-1,3-diol</text>
        <dbReference type="Rhea" id="RHEA:55764"/>
        <dbReference type="ChEBI" id="CHEBI:15377"/>
        <dbReference type="ChEBI" id="CHEBI:139161"/>
        <dbReference type="ChEBI" id="CHEBI:139164"/>
        <dbReference type="EC" id="3.3.2.9"/>
    </reaction>
</comment>
<proteinExistence type="inferred from homology"/>
<accession>A0A6P6YG50</accession>
<evidence type="ECO:0000256" key="1">
    <source>
        <dbReference type="ARBA" id="ARBA00000221"/>
    </source>
</evidence>
<feature type="domain" description="Epoxide hydrolase N-terminal" evidence="8">
    <location>
        <begin position="43"/>
        <end position="150"/>
    </location>
</feature>